<reference evidence="7" key="2">
    <citation type="submission" date="2025-08" db="UniProtKB">
        <authorList>
            <consortium name="RefSeq"/>
        </authorList>
    </citation>
    <scope>IDENTIFICATION</scope>
    <source>
        <tissue evidence="7">Blood</tissue>
    </source>
</reference>
<dbReference type="OrthoDB" id="8923887at2759"/>
<dbReference type="Proteomes" id="UP000221080">
    <property type="component" value="Chromosome 5"/>
</dbReference>
<keyword evidence="3" id="KW-0472">Membrane</keyword>
<dbReference type="InterPro" id="IPR003599">
    <property type="entry name" value="Ig_sub"/>
</dbReference>
<evidence type="ECO:0000256" key="2">
    <source>
        <dbReference type="SAM" id="MobiDB-lite"/>
    </source>
</evidence>
<dbReference type="PANTHER" id="PTHR14334:SF3">
    <property type="entry name" value="TRANSMEMBRANE AND IMMUNOGLOBULIN DOMAIN CONTAINING 2"/>
    <property type="match status" value="1"/>
</dbReference>
<feature type="compositionally biased region" description="Low complexity" evidence="2">
    <location>
        <begin position="237"/>
        <end position="265"/>
    </location>
</feature>
<dbReference type="RefSeq" id="XP_053536004.1">
    <property type="nucleotide sequence ID" value="XM_053680029.1"/>
</dbReference>
<evidence type="ECO:0000256" key="1">
    <source>
        <dbReference type="ARBA" id="ARBA00023319"/>
    </source>
</evidence>
<gene>
    <name evidence="7" type="primary">LOC108264924</name>
</gene>
<dbReference type="SMART" id="SM00409">
    <property type="entry name" value="IG"/>
    <property type="match status" value="1"/>
</dbReference>
<feature type="region of interest" description="Disordered" evidence="2">
    <location>
        <begin position="230"/>
        <end position="266"/>
    </location>
</feature>
<dbReference type="InterPro" id="IPR007110">
    <property type="entry name" value="Ig-like_dom"/>
</dbReference>
<evidence type="ECO:0000256" key="3">
    <source>
        <dbReference type="SAM" id="Phobius"/>
    </source>
</evidence>
<keyword evidence="6" id="KW-1185">Reference proteome</keyword>
<proteinExistence type="predicted"/>
<keyword evidence="3" id="KW-1133">Transmembrane helix</keyword>
<keyword evidence="4" id="KW-0732">Signal</keyword>
<keyword evidence="3" id="KW-0812">Transmembrane</keyword>
<evidence type="ECO:0000313" key="7">
    <source>
        <dbReference type="RefSeq" id="XP_053536004.1"/>
    </source>
</evidence>
<dbReference type="InterPro" id="IPR013106">
    <property type="entry name" value="Ig_V-set"/>
</dbReference>
<feature type="transmembrane region" description="Helical" evidence="3">
    <location>
        <begin position="273"/>
        <end position="297"/>
    </location>
</feature>
<dbReference type="PANTHER" id="PTHR14334">
    <property type="entry name" value="B-CELL ANTIGEN RECEPTOR COMPLEX-ASSOCIATED PROTEIN"/>
    <property type="match status" value="1"/>
</dbReference>
<dbReference type="GO" id="GO:0019815">
    <property type="term" value="C:B cell receptor complex"/>
    <property type="evidence" value="ECO:0007669"/>
    <property type="project" value="TreeGrafter"/>
</dbReference>
<evidence type="ECO:0000259" key="5">
    <source>
        <dbReference type="PROSITE" id="PS50835"/>
    </source>
</evidence>
<evidence type="ECO:0000313" key="6">
    <source>
        <dbReference type="Proteomes" id="UP000221080"/>
    </source>
</evidence>
<sequence>MCVCVCVCVHVRVCACVCVRVYVCVYVCVCACACVCLCACVCVCVRACVCVCARVCMCVRARARVCVCVCACVRVRVCVCAFCFCFPHRQAQSAVKRTMTHTRRAAHLLFLIVFLTGCVCGLNLSVWQTPRNITAESGERVTLTCHFTLRTSEGGRWKLQWRKNNSTVAPNESYNISVINTNTVTEVNKSHTLTLHPVSVSDSGVYYCKVWQDVPRLRSETVGGGTELTVYNKTNNSSSTPSTLSTSTPSTLSTSTPSSTPSSTPATHQDVKLVIWMASLALLLIIACLTSAMCFIYRGRCVRPKLKTDRQSAQAEDLGVVYAAVKIHKPREKKQTQEASEAQDAGCEESPEVLYSDIRIKS</sequence>
<dbReference type="Gene3D" id="2.60.40.10">
    <property type="entry name" value="Immunoglobulins"/>
    <property type="match status" value="1"/>
</dbReference>
<feature type="transmembrane region" description="Helical" evidence="3">
    <location>
        <begin position="106"/>
        <end position="127"/>
    </location>
</feature>
<feature type="transmembrane region" description="Helical" evidence="3">
    <location>
        <begin position="24"/>
        <end position="53"/>
    </location>
</feature>
<feature type="region of interest" description="Disordered" evidence="2">
    <location>
        <begin position="330"/>
        <end position="350"/>
    </location>
</feature>
<dbReference type="Pfam" id="PF07686">
    <property type="entry name" value="V-set"/>
    <property type="match status" value="1"/>
</dbReference>
<dbReference type="GO" id="GO:0030183">
    <property type="term" value="P:B cell differentiation"/>
    <property type="evidence" value="ECO:0007669"/>
    <property type="project" value="TreeGrafter"/>
</dbReference>
<accession>A0A9F7R3W2</accession>
<organism evidence="6 7">
    <name type="scientific">Ictalurus punctatus</name>
    <name type="common">Channel catfish</name>
    <name type="synonym">Silurus punctatus</name>
    <dbReference type="NCBI Taxonomy" id="7998"/>
    <lineage>
        <taxon>Eukaryota</taxon>
        <taxon>Metazoa</taxon>
        <taxon>Chordata</taxon>
        <taxon>Craniata</taxon>
        <taxon>Vertebrata</taxon>
        <taxon>Euteleostomi</taxon>
        <taxon>Actinopterygii</taxon>
        <taxon>Neopterygii</taxon>
        <taxon>Teleostei</taxon>
        <taxon>Ostariophysi</taxon>
        <taxon>Siluriformes</taxon>
        <taxon>Ictaluridae</taxon>
        <taxon>Ictalurus</taxon>
    </lineage>
</organism>
<dbReference type="SUPFAM" id="SSF48726">
    <property type="entry name" value="Immunoglobulin"/>
    <property type="match status" value="1"/>
</dbReference>
<feature type="signal peptide" evidence="4">
    <location>
        <begin position="1"/>
        <end position="16"/>
    </location>
</feature>
<dbReference type="PROSITE" id="PS50835">
    <property type="entry name" value="IG_LIKE"/>
    <property type="match status" value="1"/>
</dbReference>
<dbReference type="GeneID" id="108264924"/>
<dbReference type="AlphaFoldDB" id="A0A9F7R3W2"/>
<dbReference type="CDD" id="cd00099">
    <property type="entry name" value="IgV"/>
    <property type="match status" value="1"/>
</dbReference>
<keyword evidence="1" id="KW-0393">Immunoglobulin domain</keyword>
<protein>
    <submittedName>
        <fullName evidence="7">Uncharacterized protein LOC108264924 isoform X1</fullName>
    </submittedName>
</protein>
<dbReference type="GO" id="GO:0009897">
    <property type="term" value="C:external side of plasma membrane"/>
    <property type="evidence" value="ECO:0007669"/>
    <property type="project" value="TreeGrafter"/>
</dbReference>
<dbReference type="KEGG" id="ipu:108264924"/>
<feature type="domain" description="Ig-like" evidence="5">
    <location>
        <begin position="124"/>
        <end position="210"/>
    </location>
</feature>
<dbReference type="InterPro" id="IPR013783">
    <property type="entry name" value="Ig-like_fold"/>
</dbReference>
<feature type="chain" id="PRO_5039917748" evidence="4">
    <location>
        <begin position="17"/>
        <end position="362"/>
    </location>
</feature>
<reference evidence="6" key="1">
    <citation type="journal article" date="2016" name="Nat. Commun.">
        <title>The channel catfish genome sequence provides insights into the evolution of scale formation in teleosts.</title>
        <authorList>
            <person name="Liu Z."/>
            <person name="Liu S."/>
            <person name="Yao J."/>
            <person name="Bao L."/>
            <person name="Zhang J."/>
            <person name="Li Y."/>
            <person name="Jiang C."/>
            <person name="Sun L."/>
            <person name="Wang R."/>
            <person name="Zhang Y."/>
            <person name="Zhou T."/>
            <person name="Zeng Q."/>
            <person name="Fu Q."/>
            <person name="Gao S."/>
            <person name="Li N."/>
            <person name="Koren S."/>
            <person name="Jiang Y."/>
            <person name="Zimin A."/>
            <person name="Xu P."/>
            <person name="Phillippy A.M."/>
            <person name="Geng X."/>
            <person name="Song L."/>
            <person name="Sun F."/>
            <person name="Li C."/>
            <person name="Wang X."/>
            <person name="Chen A."/>
            <person name="Jin Y."/>
            <person name="Yuan Z."/>
            <person name="Yang Y."/>
            <person name="Tan S."/>
            <person name="Peatman E."/>
            <person name="Lu J."/>
            <person name="Qin Z."/>
            <person name="Dunham R."/>
            <person name="Li Z."/>
            <person name="Sonstegard T."/>
            <person name="Feng J."/>
            <person name="Danzmann R.G."/>
            <person name="Schroeder S."/>
            <person name="Scheffler B."/>
            <person name="Duke M.V."/>
            <person name="Ballard L."/>
            <person name="Kucuktas H."/>
            <person name="Kaltenboeck L."/>
            <person name="Liu H."/>
            <person name="Armbruster J."/>
            <person name="Xie Y."/>
            <person name="Kirby M.L."/>
            <person name="Tian Y."/>
            <person name="Flanagan M.E."/>
            <person name="Mu W."/>
            <person name="Waldbieser G.C."/>
        </authorList>
    </citation>
    <scope>NUCLEOTIDE SEQUENCE [LARGE SCALE GENOMIC DNA]</scope>
    <source>
        <strain evidence="6">SDA103</strain>
    </source>
</reference>
<evidence type="ECO:0000256" key="4">
    <source>
        <dbReference type="SAM" id="SignalP"/>
    </source>
</evidence>
<name>A0A9F7R3W2_ICTPU</name>
<dbReference type="GO" id="GO:0050853">
    <property type="term" value="P:B cell receptor signaling pathway"/>
    <property type="evidence" value="ECO:0007669"/>
    <property type="project" value="TreeGrafter"/>
</dbReference>
<dbReference type="InterPro" id="IPR036179">
    <property type="entry name" value="Ig-like_dom_sf"/>
</dbReference>